<dbReference type="InterPro" id="IPR038503">
    <property type="entry name" value="SpoIIIAH_sf"/>
</dbReference>
<accession>A0A078KSL6</accession>
<dbReference type="Gene3D" id="1.10.287.4300">
    <property type="entry name" value="Stage III sporulation protein AH-like"/>
    <property type="match status" value="1"/>
</dbReference>
<dbReference type="STRING" id="29343.CCDG5_1048"/>
<dbReference type="InterPro" id="IPR024232">
    <property type="entry name" value="SpoIIIAH"/>
</dbReference>
<sequence length="179" mass="19407">MSMIINRRHIILAALVVALGLAIFLNYKFSQPNSVATETTASKGNLGDTTYVSNQKVSGTKSDFFASARLTRSQNRDQAEQVLKSVTSNSSATSEERKKANETINQIAKDINIEGQIETLIKAKGFPECVCLINDGTASVVVKPKTSTTLSANDTAQILDIVISQTKFSKNNIKIIPQN</sequence>
<evidence type="ECO:0000313" key="2">
    <source>
        <dbReference type="Proteomes" id="UP000032431"/>
    </source>
</evidence>
<dbReference type="PATRIC" id="fig|29343.3.peg.1105"/>
<keyword evidence="2" id="KW-1185">Reference proteome</keyword>
<dbReference type="EMBL" id="LM995447">
    <property type="protein sequence ID" value="CDZ24165.1"/>
    <property type="molecule type" value="Genomic_DNA"/>
</dbReference>
<dbReference type="Pfam" id="PF12685">
    <property type="entry name" value="SpoIIIAH"/>
    <property type="match status" value="1"/>
</dbReference>
<dbReference type="Proteomes" id="UP000032431">
    <property type="component" value="Chromosome I"/>
</dbReference>
<name>A0A078KSL6_9FIRM</name>
<evidence type="ECO:0008006" key="3">
    <source>
        <dbReference type="Google" id="ProtNLM"/>
    </source>
</evidence>
<evidence type="ECO:0000313" key="1">
    <source>
        <dbReference type="EMBL" id="CDZ24165.1"/>
    </source>
</evidence>
<gene>
    <name evidence="1" type="ORF">CCDG5_1048</name>
</gene>
<protein>
    <recommendedName>
        <fullName evidence="3">Stage III sporulation protein AH</fullName>
    </recommendedName>
</protein>
<dbReference type="KEGG" id="ccel:CCDG5_1048"/>
<dbReference type="AlphaFoldDB" id="A0A078KSL6"/>
<reference evidence="2" key="1">
    <citation type="submission" date="2014-07" db="EMBL/GenBank/DDBJ databases">
        <authorList>
            <person name="Wibberg D."/>
        </authorList>
    </citation>
    <scope>NUCLEOTIDE SEQUENCE [LARGE SCALE GENOMIC DNA]</scope>
    <source>
        <strain evidence="2">DG5</strain>
    </source>
</reference>
<organism evidence="1 2">
    <name type="scientific">[Clostridium] cellulosi</name>
    <dbReference type="NCBI Taxonomy" id="29343"/>
    <lineage>
        <taxon>Bacteria</taxon>
        <taxon>Bacillati</taxon>
        <taxon>Bacillota</taxon>
        <taxon>Clostridia</taxon>
        <taxon>Eubacteriales</taxon>
        <taxon>Oscillospiraceae</taxon>
        <taxon>Oscillospiraceae incertae sedis</taxon>
    </lineage>
</organism>
<dbReference type="HOGENOM" id="CLU_105396_2_1_9"/>
<proteinExistence type="predicted"/>
<dbReference type="OrthoDB" id="1680784at2"/>